<dbReference type="PANTHER" id="PTHR11059:SF0">
    <property type="entry name" value="DNA REPAIR PROTEIN RECN"/>
    <property type="match status" value="1"/>
</dbReference>
<keyword evidence="4" id="KW-0547">Nucleotide-binding</keyword>
<keyword evidence="10" id="KW-0175">Coiled coil</keyword>
<protein>
    <recommendedName>
        <fullName evidence="3 9">DNA repair protein RecN</fullName>
    </recommendedName>
    <alternativeName>
        <fullName evidence="8 9">Recombination protein N</fullName>
    </alternativeName>
</protein>
<reference evidence="12" key="1">
    <citation type="submission" date="2020-10" db="EMBL/GenBank/DDBJ databases">
        <authorList>
            <person name="Gilroy R."/>
        </authorList>
    </citation>
    <scope>NUCLEOTIDE SEQUENCE</scope>
    <source>
        <strain evidence="12">7463</strain>
    </source>
</reference>
<name>A0A9D1LG75_9BURK</name>
<evidence type="ECO:0000313" key="12">
    <source>
        <dbReference type="EMBL" id="HIU37601.1"/>
    </source>
</evidence>
<dbReference type="FunFam" id="3.40.50.300:FF:000356">
    <property type="entry name" value="DNA repair protein RecN"/>
    <property type="match status" value="1"/>
</dbReference>
<evidence type="ECO:0000256" key="7">
    <source>
        <dbReference type="ARBA" id="ARBA00023204"/>
    </source>
</evidence>
<dbReference type="InterPro" id="IPR004604">
    <property type="entry name" value="DNA_recomb/repair_RecN"/>
</dbReference>
<dbReference type="SUPFAM" id="SSF52540">
    <property type="entry name" value="P-loop containing nucleoside triphosphate hydrolases"/>
    <property type="match status" value="2"/>
</dbReference>
<gene>
    <name evidence="12" type="primary">recN</name>
    <name evidence="12" type="ORF">IAC56_04945</name>
</gene>
<dbReference type="CDD" id="cd03241">
    <property type="entry name" value="ABC_RecN"/>
    <property type="match status" value="2"/>
</dbReference>
<dbReference type="InterPro" id="IPR027417">
    <property type="entry name" value="P-loop_NTPase"/>
</dbReference>
<evidence type="ECO:0000256" key="10">
    <source>
        <dbReference type="SAM" id="Coils"/>
    </source>
</evidence>
<dbReference type="NCBIfam" id="TIGR00634">
    <property type="entry name" value="recN"/>
    <property type="match status" value="1"/>
</dbReference>
<feature type="domain" description="RecF/RecN/SMC N-terminal" evidence="11">
    <location>
        <begin position="2"/>
        <end position="509"/>
    </location>
</feature>
<proteinExistence type="inferred from homology"/>
<dbReference type="Gene3D" id="3.40.50.300">
    <property type="entry name" value="P-loop containing nucleotide triphosphate hydrolases"/>
    <property type="match status" value="2"/>
</dbReference>
<evidence type="ECO:0000256" key="9">
    <source>
        <dbReference type="PIRNR" id="PIRNR003128"/>
    </source>
</evidence>
<dbReference type="GO" id="GO:0005524">
    <property type="term" value="F:ATP binding"/>
    <property type="evidence" value="ECO:0007669"/>
    <property type="project" value="UniProtKB-KW"/>
</dbReference>
<dbReference type="Proteomes" id="UP000824083">
    <property type="component" value="Unassembled WGS sequence"/>
</dbReference>
<evidence type="ECO:0000256" key="8">
    <source>
        <dbReference type="ARBA" id="ARBA00033408"/>
    </source>
</evidence>
<keyword evidence="6" id="KW-0067">ATP-binding</keyword>
<accession>A0A9D1LG75</accession>
<comment type="similarity">
    <text evidence="2 9">Belongs to the RecN family.</text>
</comment>
<reference evidence="12" key="2">
    <citation type="journal article" date="2021" name="PeerJ">
        <title>Extensive microbial diversity within the chicken gut microbiome revealed by metagenomics and culture.</title>
        <authorList>
            <person name="Gilroy R."/>
            <person name="Ravi A."/>
            <person name="Getino M."/>
            <person name="Pursley I."/>
            <person name="Horton D.L."/>
            <person name="Alikhan N.F."/>
            <person name="Baker D."/>
            <person name="Gharbi K."/>
            <person name="Hall N."/>
            <person name="Watson M."/>
            <person name="Adriaenssens E.M."/>
            <person name="Foster-Nyarko E."/>
            <person name="Jarju S."/>
            <person name="Secka A."/>
            <person name="Antonio M."/>
            <person name="Oren A."/>
            <person name="Chaudhuri R.R."/>
            <person name="La Ragione R."/>
            <person name="Hildebrand F."/>
            <person name="Pallen M.J."/>
        </authorList>
    </citation>
    <scope>NUCLEOTIDE SEQUENCE</scope>
    <source>
        <strain evidence="12">7463</strain>
    </source>
</reference>
<evidence type="ECO:0000313" key="13">
    <source>
        <dbReference type="Proteomes" id="UP000824083"/>
    </source>
</evidence>
<dbReference type="NCBIfam" id="NF008121">
    <property type="entry name" value="PRK10869.1"/>
    <property type="match status" value="1"/>
</dbReference>
<dbReference type="Pfam" id="PF02463">
    <property type="entry name" value="SMC_N"/>
    <property type="match status" value="1"/>
</dbReference>
<dbReference type="GO" id="GO:0006310">
    <property type="term" value="P:DNA recombination"/>
    <property type="evidence" value="ECO:0007669"/>
    <property type="project" value="InterPro"/>
</dbReference>
<dbReference type="PANTHER" id="PTHR11059">
    <property type="entry name" value="DNA REPAIR PROTEIN RECN"/>
    <property type="match status" value="1"/>
</dbReference>
<dbReference type="GO" id="GO:0006281">
    <property type="term" value="P:DNA repair"/>
    <property type="evidence" value="ECO:0007669"/>
    <property type="project" value="UniProtKB-KW"/>
</dbReference>
<evidence type="ECO:0000256" key="1">
    <source>
        <dbReference type="ARBA" id="ARBA00003618"/>
    </source>
</evidence>
<sequence>MLTHLSLKDFVIVKELSLDLSSGLTVLTGETGAGKSILIDALQMVLGARADTGVIREGAKQTDITAIFDVNNDVLELLRDAALTDNDDLLEKTAIIRRVIDANGRSRSWINGIAVTASQVKEVAAKLLDIHGQNAQQSLLKPAGQLALLDAYGGYRSDLLAVKSAYERWQEASLHLQKAKDDAKKLADEAERLSWVHEELSQINPQKGEWEQLNTEHKRLGNAHDILQALETASHDLSDSDESALSLIGRSTDRLQALSEYDDKLGEIASQLSEAQAILEDATRELERYADRTDLDESRFEEVDARVSLYFNAARKFHTLPETLFEKFEETKSKLDALQNSLDLEALEKEEKQTRQAYLTAAKALSKKRASAAKELSSAVTDAMQMLSMNGGRFEASLEDCEPGAQGLERCEFLVAGHAGVAARALSKVASGGELSRISLAISVITSKETPVDTLIFDEVDAGIGGAVADVVGKLLKKLSFERQVMCVTHLPQVASYGKTHLRVQKSQDDGKTVSRLQQLNDSERIEELARMLAGSDVTAKARANAQELIENARAYEG</sequence>
<comment type="caution">
    <text evidence="12">The sequence shown here is derived from an EMBL/GenBank/DDBJ whole genome shotgun (WGS) entry which is preliminary data.</text>
</comment>
<dbReference type="AlphaFoldDB" id="A0A9D1LG75"/>
<dbReference type="GO" id="GO:0009432">
    <property type="term" value="P:SOS response"/>
    <property type="evidence" value="ECO:0007669"/>
    <property type="project" value="TreeGrafter"/>
</dbReference>
<dbReference type="PIRSF" id="PIRSF003128">
    <property type="entry name" value="RecN"/>
    <property type="match status" value="1"/>
</dbReference>
<dbReference type="EMBL" id="DVMY01000080">
    <property type="protein sequence ID" value="HIU37601.1"/>
    <property type="molecule type" value="Genomic_DNA"/>
</dbReference>
<evidence type="ECO:0000259" key="11">
    <source>
        <dbReference type="Pfam" id="PF02463"/>
    </source>
</evidence>
<dbReference type="GO" id="GO:0043590">
    <property type="term" value="C:bacterial nucleoid"/>
    <property type="evidence" value="ECO:0007669"/>
    <property type="project" value="TreeGrafter"/>
</dbReference>
<evidence type="ECO:0000256" key="5">
    <source>
        <dbReference type="ARBA" id="ARBA00022763"/>
    </source>
</evidence>
<organism evidence="12 13">
    <name type="scientific">Candidatus Aphodousia faecigallinarum</name>
    <dbReference type="NCBI Taxonomy" id="2840677"/>
    <lineage>
        <taxon>Bacteria</taxon>
        <taxon>Pseudomonadati</taxon>
        <taxon>Pseudomonadota</taxon>
        <taxon>Betaproteobacteria</taxon>
        <taxon>Burkholderiales</taxon>
        <taxon>Sutterellaceae</taxon>
        <taxon>Sutterellaceae incertae sedis</taxon>
        <taxon>Candidatus Aphodousia</taxon>
    </lineage>
</organism>
<evidence type="ECO:0000256" key="3">
    <source>
        <dbReference type="ARBA" id="ARBA00021315"/>
    </source>
</evidence>
<keyword evidence="7 9" id="KW-0234">DNA repair</keyword>
<evidence type="ECO:0000256" key="6">
    <source>
        <dbReference type="ARBA" id="ARBA00022840"/>
    </source>
</evidence>
<dbReference type="FunFam" id="3.40.50.300:FF:000319">
    <property type="entry name" value="DNA repair protein RecN"/>
    <property type="match status" value="1"/>
</dbReference>
<dbReference type="InterPro" id="IPR003395">
    <property type="entry name" value="RecF/RecN/SMC_N"/>
</dbReference>
<comment type="function">
    <text evidence="1 9">May be involved in recombinational repair of damaged DNA.</text>
</comment>
<evidence type="ECO:0000256" key="2">
    <source>
        <dbReference type="ARBA" id="ARBA00009441"/>
    </source>
</evidence>
<feature type="coiled-coil region" evidence="10">
    <location>
        <begin position="265"/>
        <end position="292"/>
    </location>
</feature>
<keyword evidence="5 9" id="KW-0227">DNA damage</keyword>
<evidence type="ECO:0000256" key="4">
    <source>
        <dbReference type="ARBA" id="ARBA00022741"/>
    </source>
</evidence>